<evidence type="ECO:0000313" key="2">
    <source>
        <dbReference type="Proteomes" id="UP000006844"/>
    </source>
</evidence>
<dbReference type="AlphaFoldDB" id="E8V1J8"/>
<proteinExistence type="predicted"/>
<gene>
    <name evidence="1" type="ordered locus">AciPR4_0358</name>
</gene>
<accession>E8V1J8</accession>
<dbReference type="Proteomes" id="UP000006844">
    <property type="component" value="Chromosome"/>
</dbReference>
<evidence type="ECO:0000313" key="1">
    <source>
        <dbReference type="EMBL" id="ADV81193.1"/>
    </source>
</evidence>
<keyword evidence="2" id="KW-1185">Reference proteome</keyword>
<name>E8V1J8_TERSS</name>
<dbReference type="EMBL" id="CP002467">
    <property type="protein sequence ID" value="ADV81193.1"/>
    <property type="molecule type" value="Genomic_DNA"/>
</dbReference>
<organism evidence="1 2">
    <name type="scientific">Terriglobus saanensis (strain ATCC BAA-1853 / DSM 23119 / SP1PR4)</name>
    <dbReference type="NCBI Taxonomy" id="401053"/>
    <lineage>
        <taxon>Bacteria</taxon>
        <taxon>Pseudomonadati</taxon>
        <taxon>Acidobacteriota</taxon>
        <taxon>Terriglobia</taxon>
        <taxon>Terriglobales</taxon>
        <taxon>Acidobacteriaceae</taxon>
        <taxon>Terriglobus</taxon>
    </lineage>
</organism>
<dbReference type="STRING" id="401053.AciPR4_0358"/>
<dbReference type="HOGENOM" id="CLU_2902772_0_0_0"/>
<dbReference type="KEGG" id="tsa:AciPR4_0358"/>
<sequence length="62" mass="6807">MTLQLTQQREFIVEGEIKSGALVQAVNAGFVSGIYEGDPFEAALEAIRHTAASRSAKYLRHE</sequence>
<protein>
    <submittedName>
        <fullName evidence="1">Uncharacterized protein</fullName>
    </submittedName>
</protein>
<reference evidence="1 2" key="1">
    <citation type="journal article" date="2012" name="Stand. Genomic Sci.">
        <title>Complete genome sequence of Terriglobus saanensis type strain SP1PR4(T), an Acidobacteria from tundra soil.</title>
        <authorList>
            <person name="Rawat S.R."/>
            <person name="Mannisto M.K."/>
            <person name="Starovoytov V."/>
            <person name="Goodwin L."/>
            <person name="Nolan M."/>
            <person name="Hauser L."/>
            <person name="Land M."/>
            <person name="Davenport K.W."/>
            <person name="Woyke T."/>
            <person name="Haggblom M.M."/>
        </authorList>
    </citation>
    <scope>NUCLEOTIDE SEQUENCE</scope>
    <source>
        <strain evidence="2">ATCC BAA-1853 / DSM 23119 / SP1PR4</strain>
    </source>
</reference>
<dbReference type="RefSeq" id="WP_013566926.1">
    <property type="nucleotide sequence ID" value="NC_014963.1"/>
</dbReference>